<proteinExistence type="predicted"/>
<gene>
    <name evidence="1" type="ORF">LCGC14_1487260</name>
</gene>
<organism evidence="1">
    <name type="scientific">marine sediment metagenome</name>
    <dbReference type="NCBI Taxonomy" id="412755"/>
    <lineage>
        <taxon>unclassified sequences</taxon>
        <taxon>metagenomes</taxon>
        <taxon>ecological metagenomes</taxon>
    </lineage>
</organism>
<accession>A0A0F9JTN7</accession>
<reference evidence="1" key="1">
    <citation type="journal article" date="2015" name="Nature">
        <title>Complex archaea that bridge the gap between prokaryotes and eukaryotes.</title>
        <authorList>
            <person name="Spang A."/>
            <person name="Saw J.H."/>
            <person name="Jorgensen S.L."/>
            <person name="Zaremba-Niedzwiedzka K."/>
            <person name="Martijn J."/>
            <person name="Lind A.E."/>
            <person name="van Eijk R."/>
            <person name="Schleper C."/>
            <person name="Guy L."/>
            <person name="Ettema T.J."/>
        </authorList>
    </citation>
    <scope>NUCLEOTIDE SEQUENCE</scope>
</reference>
<dbReference type="AlphaFoldDB" id="A0A0F9JTN7"/>
<name>A0A0F9JTN7_9ZZZZ</name>
<dbReference type="EMBL" id="LAZR01010651">
    <property type="protein sequence ID" value="KKM65831.1"/>
    <property type="molecule type" value="Genomic_DNA"/>
</dbReference>
<sequence length="93" mass="10206">RVSDMSFLFGRKGKGIPSNATFRLTQQGTEKLQEFNGDPKSQILMALETRGTSDVDELSQESGLSRGQVERFIPAMIRGGYIQYVSAMSGGDE</sequence>
<feature type="non-terminal residue" evidence="1">
    <location>
        <position position="1"/>
    </location>
</feature>
<protein>
    <submittedName>
        <fullName evidence="1">Uncharacterized protein</fullName>
    </submittedName>
</protein>
<dbReference type="InterPro" id="IPR036390">
    <property type="entry name" value="WH_DNA-bd_sf"/>
</dbReference>
<dbReference type="SUPFAM" id="SSF46785">
    <property type="entry name" value="Winged helix' DNA-binding domain"/>
    <property type="match status" value="1"/>
</dbReference>
<comment type="caution">
    <text evidence="1">The sequence shown here is derived from an EMBL/GenBank/DDBJ whole genome shotgun (WGS) entry which is preliminary data.</text>
</comment>
<evidence type="ECO:0000313" key="1">
    <source>
        <dbReference type="EMBL" id="KKM65831.1"/>
    </source>
</evidence>